<reference evidence="2" key="1">
    <citation type="submission" date="2020-11" db="EMBL/GenBank/DDBJ databases">
        <title>Halonatronomonas betainensis gen. nov., sp. nov. a novel haloalkaliphilic representative of the family Halanaerobiacae capable of betaine degradation.</title>
        <authorList>
            <person name="Boltyanskaya Y."/>
            <person name="Kevbrin V."/>
            <person name="Detkova E."/>
            <person name="Grouzdev D.S."/>
            <person name="Koziaeva V."/>
            <person name="Zhilina T."/>
        </authorList>
    </citation>
    <scope>NUCLEOTIDE SEQUENCE</scope>
    <source>
        <strain evidence="2">Z-7014</strain>
    </source>
</reference>
<dbReference type="PANTHER" id="PTHR43794">
    <property type="entry name" value="AMINOHYDROLASE SSNA-RELATED"/>
    <property type="match status" value="1"/>
</dbReference>
<dbReference type="InterPro" id="IPR011059">
    <property type="entry name" value="Metal-dep_hydrolase_composite"/>
</dbReference>
<name>A0A931AUR1_9FIRM</name>
<dbReference type="InterPro" id="IPR006680">
    <property type="entry name" value="Amidohydro-rel"/>
</dbReference>
<gene>
    <name evidence="2" type="ORF">I0Q91_08655</name>
</gene>
<sequence>MMIDLIIDGATVLTMENGVGYYNDASIGINNGKITFIAEQNDSITDKYKAKEYISGKDKLIMPGFIDAHMHTEISIFRGLAQDLNNWMELGLWPFSQHLDQEASEAAIRLNILEAIKNGTTTIGDFGSEIDITASTCQEFGVRGVLAKTINELDKKNPAEPGQLYNFDHKKGEKELDSALKIIDKYKNDDLLDFNLGPQALDMVSMDLLKEIYKQARNLDIQIHMHVAQGDREDWQIEKRYGDRTIPILNKNKLLGPELRAVHLTEATPEETKLLAESGAALTICSGSIGIIDGLVPPLQEFLEVSDRISLGSDQAPGNNCNNMFNEIKLTSLFNKIKSSDPRVLNAGQVLQFATSKAAEALNISDKVGSIAPGKEADLIFIDLKSPALTPVINSPLRNLVPNLVYSASGQEVESVMISGEFVVKDHKFLPANEEQIINKANQEAKRLMAKVDRDWLKEKSPLYKLQEKGYL</sequence>
<proteinExistence type="predicted"/>
<keyword evidence="3" id="KW-1185">Reference proteome</keyword>
<accession>A0A931AUR1</accession>
<dbReference type="PANTHER" id="PTHR43794:SF5">
    <property type="entry name" value="CHLOROHYDROLASE FAMILY PROTEIN"/>
    <property type="match status" value="1"/>
</dbReference>
<dbReference type="Pfam" id="PF01979">
    <property type="entry name" value="Amidohydro_1"/>
    <property type="match status" value="1"/>
</dbReference>
<dbReference type="Gene3D" id="2.30.40.10">
    <property type="entry name" value="Urease, subunit C, domain 1"/>
    <property type="match status" value="1"/>
</dbReference>
<feature type="domain" description="Amidohydrolase-related" evidence="1">
    <location>
        <begin position="61"/>
        <end position="423"/>
    </location>
</feature>
<comment type="caution">
    <text evidence="2">The sequence shown here is derived from an EMBL/GenBank/DDBJ whole genome shotgun (WGS) entry which is preliminary data.</text>
</comment>
<evidence type="ECO:0000313" key="2">
    <source>
        <dbReference type="EMBL" id="MBF8437145.1"/>
    </source>
</evidence>
<dbReference type="SUPFAM" id="SSF51556">
    <property type="entry name" value="Metallo-dependent hydrolases"/>
    <property type="match status" value="1"/>
</dbReference>
<dbReference type="InterPro" id="IPR032466">
    <property type="entry name" value="Metal_Hydrolase"/>
</dbReference>
<evidence type="ECO:0000259" key="1">
    <source>
        <dbReference type="Pfam" id="PF01979"/>
    </source>
</evidence>
<dbReference type="Proteomes" id="UP000621436">
    <property type="component" value="Unassembled WGS sequence"/>
</dbReference>
<dbReference type="Gene3D" id="3.20.20.140">
    <property type="entry name" value="Metal-dependent hydrolases"/>
    <property type="match status" value="1"/>
</dbReference>
<dbReference type="GO" id="GO:0016810">
    <property type="term" value="F:hydrolase activity, acting on carbon-nitrogen (but not peptide) bonds"/>
    <property type="evidence" value="ECO:0007669"/>
    <property type="project" value="InterPro"/>
</dbReference>
<dbReference type="AlphaFoldDB" id="A0A931AUR1"/>
<dbReference type="EMBL" id="JADPIE010000004">
    <property type="protein sequence ID" value="MBF8437145.1"/>
    <property type="molecule type" value="Genomic_DNA"/>
</dbReference>
<dbReference type="RefSeq" id="WP_270454100.1">
    <property type="nucleotide sequence ID" value="NZ_JADPIE010000004.1"/>
</dbReference>
<dbReference type="SUPFAM" id="SSF51338">
    <property type="entry name" value="Composite domain of metallo-dependent hydrolases"/>
    <property type="match status" value="1"/>
</dbReference>
<organism evidence="2 3">
    <name type="scientific">Halonatronomonas betaini</name>
    <dbReference type="NCBI Taxonomy" id="2778430"/>
    <lineage>
        <taxon>Bacteria</taxon>
        <taxon>Bacillati</taxon>
        <taxon>Bacillota</taxon>
        <taxon>Clostridia</taxon>
        <taxon>Halanaerobiales</taxon>
        <taxon>Halarsenatibacteraceae</taxon>
        <taxon>Halonatronomonas</taxon>
    </lineage>
</organism>
<protein>
    <submittedName>
        <fullName evidence="2">Amidohydrolase family protein</fullName>
    </submittedName>
</protein>
<dbReference type="InterPro" id="IPR050287">
    <property type="entry name" value="MTA/SAH_deaminase"/>
</dbReference>
<evidence type="ECO:0000313" key="3">
    <source>
        <dbReference type="Proteomes" id="UP000621436"/>
    </source>
</evidence>